<dbReference type="RefSeq" id="WP_022937119.1">
    <property type="nucleotide sequence ID" value="NZ_CABKRQ010000002.1"/>
</dbReference>
<dbReference type="EMBL" id="QJKH01000005">
    <property type="protein sequence ID" value="PXX79741.1"/>
    <property type="molecule type" value="Genomic_DNA"/>
</dbReference>
<accession>A0A318KPK3</accession>
<reference evidence="1 2" key="1">
    <citation type="submission" date="2018-05" db="EMBL/GenBank/DDBJ databases">
        <title>Genomic Encyclopedia of Type Strains, Phase IV (KMG-IV): sequencing the most valuable type-strain genomes for metagenomic binning, comparative biology and taxonomic classification.</title>
        <authorList>
            <person name="Goeker M."/>
        </authorList>
    </citation>
    <scope>NUCLEOTIDE SEQUENCE [LARGE SCALE GENOMIC DNA]</scope>
    <source>
        <strain evidence="1 2">JC118</strain>
    </source>
</reference>
<dbReference type="AlphaFoldDB" id="A0A318KPK3"/>
<comment type="caution">
    <text evidence="1">The sequence shown here is derived from an EMBL/GenBank/DDBJ whole genome shotgun (WGS) entry which is preliminary data.</text>
</comment>
<evidence type="ECO:0000313" key="1">
    <source>
        <dbReference type="EMBL" id="PXX79741.1"/>
    </source>
</evidence>
<organism evidence="1 2">
    <name type="scientific">Dielma fastidiosa</name>
    <dbReference type="NCBI Taxonomy" id="1034346"/>
    <lineage>
        <taxon>Bacteria</taxon>
        <taxon>Bacillati</taxon>
        <taxon>Bacillota</taxon>
        <taxon>Erysipelotrichia</taxon>
        <taxon>Erysipelotrichales</taxon>
        <taxon>Erysipelotrichaceae</taxon>
        <taxon>Dielma</taxon>
    </lineage>
</organism>
<name>A0A318KPK3_9FIRM</name>
<sequence length="124" mass="14332">MKKTEEGGLTEKTLRDTRIKKKKTKYAKLFKDVAANKKEFVLSMISQLAYIEVAMEELQAETNENGYVEKFEQGKQSFVREHPAAKSYNSFVKSYTAIMKSLIDIVPEAKQLDELQEFLKKKKS</sequence>
<protein>
    <submittedName>
        <fullName evidence="1">Uncharacterized protein</fullName>
    </submittedName>
</protein>
<keyword evidence="2" id="KW-1185">Reference proteome</keyword>
<evidence type="ECO:0000313" key="2">
    <source>
        <dbReference type="Proteomes" id="UP000247612"/>
    </source>
</evidence>
<gene>
    <name evidence="1" type="ORF">DES51_105215</name>
</gene>
<dbReference type="OrthoDB" id="3196710at2"/>
<proteinExistence type="predicted"/>
<dbReference type="STRING" id="1034346.GCA_000313565_00807"/>
<dbReference type="Proteomes" id="UP000247612">
    <property type="component" value="Unassembled WGS sequence"/>
</dbReference>